<evidence type="ECO:0000256" key="2">
    <source>
        <dbReference type="ARBA" id="ARBA00018718"/>
    </source>
</evidence>
<dbReference type="FunFam" id="1.10.10.10:FF:000001">
    <property type="entry name" value="LysR family transcriptional regulator"/>
    <property type="match status" value="1"/>
</dbReference>
<evidence type="ECO:0000313" key="8">
    <source>
        <dbReference type="EMBL" id="RFT65507.1"/>
    </source>
</evidence>
<dbReference type="GO" id="GO:0003700">
    <property type="term" value="F:DNA-binding transcription factor activity"/>
    <property type="evidence" value="ECO:0007669"/>
    <property type="project" value="InterPro"/>
</dbReference>
<evidence type="ECO:0000313" key="7">
    <source>
        <dbReference type="EMBL" id="KFN04002.1"/>
    </source>
</evidence>
<dbReference type="InterPro" id="IPR036390">
    <property type="entry name" value="WH_DNA-bd_sf"/>
</dbReference>
<name>A0A090Z045_9BACI</name>
<dbReference type="InterPro" id="IPR000847">
    <property type="entry name" value="LysR_HTH_N"/>
</dbReference>
<evidence type="ECO:0000256" key="4">
    <source>
        <dbReference type="ARBA" id="ARBA00023125"/>
    </source>
</evidence>
<dbReference type="Pfam" id="PF03466">
    <property type="entry name" value="LysR_substrate"/>
    <property type="match status" value="1"/>
</dbReference>
<evidence type="ECO:0000256" key="1">
    <source>
        <dbReference type="ARBA" id="ARBA00009437"/>
    </source>
</evidence>
<dbReference type="PROSITE" id="PS50931">
    <property type="entry name" value="HTH_LYSR"/>
    <property type="match status" value="1"/>
</dbReference>
<feature type="domain" description="HTH lysR-type" evidence="6">
    <location>
        <begin position="1"/>
        <end position="58"/>
    </location>
</feature>
<keyword evidence="4" id="KW-0238">DNA-binding</keyword>
<sequence>MELRQLEYFMTLCKEPHFTRAADKLGITQPTLSHQIKALEDEIGMPLFDRLGKKIAITDVGYILANECNTIFNALHNAKERIGELKEIKGGKISIATLPGELTDLVSTLLLDFHKNYPEVAVKVISSDEILPLINENQVNFAVTIVSPDYVFEDDKIVKIPLYIEGLFLVVAKSHSLVDEKEIQFSELNKLPLILFPESHECRKLLNYTCVPQQVSLEPIIETSSIDSLFDLVRSEFGVTIVSKTLLDLYEESDLLAIPIVNPNISREVSLILRKDKFIGFGTRNFIELLTNEIIKLGFPMSEQSKKQIHALINE</sequence>
<dbReference type="RefSeq" id="WP_042978779.1">
    <property type="nucleotide sequence ID" value="NZ_JMQC01000008.1"/>
</dbReference>
<organism evidence="7 9">
    <name type="scientific">Bacillus clarus</name>
    <dbReference type="NCBI Taxonomy" id="2338372"/>
    <lineage>
        <taxon>Bacteria</taxon>
        <taxon>Bacillati</taxon>
        <taxon>Bacillota</taxon>
        <taxon>Bacilli</taxon>
        <taxon>Bacillales</taxon>
        <taxon>Bacillaceae</taxon>
        <taxon>Bacillus</taxon>
        <taxon>Bacillus cereus group</taxon>
    </lineage>
</organism>
<accession>A0A090Z045</accession>
<proteinExistence type="inferred from homology"/>
<dbReference type="CDD" id="cd05466">
    <property type="entry name" value="PBP2_LTTR_substrate"/>
    <property type="match status" value="1"/>
</dbReference>
<dbReference type="Gene3D" id="1.10.10.10">
    <property type="entry name" value="Winged helix-like DNA-binding domain superfamily/Winged helix DNA-binding domain"/>
    <property type="match status" value="1"/>
</dbReference>
<dbReference type="AlphaFoldDB" id="A0A090Z045"/>
<comment type="similarity">
    <text evidence="1">Belongs to the LysR transcriptional regulatory family.</text>
</comment>
<dbReference type="SUPFAM" id="SSF46785">
    <property type="entry name" value="Winged helix' DNA-binding domain"/>
    <property type="match status" value="1"/>
</dbReference>
<dbReference type="Pfam" id="PF00126">
    <property type="entry name" value="HTH_1"/>
    <property type="match status" value="1"/>
</dbReference>
<evidence type="ECO:0000256" key="5">
    <source>
        <dbReference type="ARBA" id="ARBA00023163"/>
    </source>
</evidence>
<evidence type="ECO:0000313" key="9">
    <source>
        <dbReference type="Proteomes" id="UP000029389"/>
    </source>
</evidence>
<keyword evidence="5" id="KW-0804">Transcription</keyword>
<dbReference type="InterPro" id="IPR050950">
    <property type="entry name" value="HTH-type_LysR_regulators"/>
</dbReference>
<dbReference type="EMBL" id="QVOD01000025">
    <property type="protein sequence ID" value="RFT65507.1"/>
    <property type="molecule type" value="Genomic_DNA"/>
</dbReference>
<evidence type="ECO:0000313" key="10">
    <source>
        <dbReference type="Proteomes" id="UP000264294"/>
    </source>
</evidence>
<comment type="caution">
    <text evidence="7">The sequence shown here is derived from an EMBL/GenBank/DDBJ whole genome shotgun (WGS) entry which is preliminary data.</text>
</comment>
<dbReference type="InterPro" id="IPR005119">
    <property type="entry name" value="LysR_subst-bd"/>
</dbReference>
<dbReference type="PANTHER" id="PTHR30419">
    <property type="entry name" value="HTH-TYPE TRANSCRIPTIONAL REGULATOR YBHD"/>
    <property type="match status" value="1"/>
</dbReference>
<dbReference type="SUPFAM" id="SSF53850">
    <property type="entry name" value="Periplasmic binding protein-like II"/>
    <property type="match status" value="1"/>
</dbReference>
<dbReference type="InterPro" id="IPR036388">
    <property type="entry name" value="WH-like_DNA-bd_sf"/>
</dbReference>
<dbReference type="Gene3D" id="3.40.190.290">
    <property type="match status" value="1"/>
</dbReference>
<keyword evidence="3" id="KW-0805">Transcription regulation</keyword>
<gene>
    <name evidence="8" type="ORF">D0U04_18635</name>
    <name evidence="7" type="ORF">DJ93_46</name>
</gene>
<dbReference type="PATRIC" id="fig|1405.8.peg.199"/>
<dbReference type="GO" id="GO:0005829">
    <property type="term" value="C:cytosol"/>
    <property type="evidence" value="ECO:0007669"/>
    <property type="project" value="TreeGrafter"/>
</dbReference>
<evidence type="ECO:0000256" key="3">
    <source>
        <dbReference type="ARBA" id="ARBA00023015"/>
    </source>
</evidence>
<dbReference type="PRINTS" id="PR00039">
    <property type="entry name" value="HTHLYSR"/>
</dbReference>
<protein>
    <recommendedName>
        <fullName evidence="2">HTH-type transcriptional regulator CzcR</fullName>
    </recommendedName>
</protein>
<dbReference type="Proteomes" id="UP000029389">
    <property type="component" value="Unassembled WGS sequence"/>
</dbReference>
<dbReference type="Proteomes" id="UP000264294">
    <property type="component" value="Unassembled WGS sequence"/>
</dbReference>
<keyword evidence="10" id="KW-1185">Reference proteome</keyword>
<reference evidence="7 9" key="1">
    <citation type="submission" date="2014-04" db="EMBL/GenBank/DDBJ databases">
        <authorList>
            <person name="Bishop-Lilly K.A."/>
            <person name="Broomall S.M."/>
            <person name="Chain P.S."/>
            <person name="Chertkov O."/>
            <person name="Coyne S.R."/>
            <person name="Daligault H.E."/>
            <person name="Davenport K.W."/>
            <person name="Erkkila T."/>
            <person name="Frey K.G."/>
            <person name="Gibbons H.S."/>
            <person name="Gu W."/>
            <person name="Jaissle J."/>
            <person name="Johnson S.L."/>
            <person name="Koroleva G.I."/>
            <person name="Ladner J.T."/>
            <person name="Lo C.-C."/>
            <person name="Minogue T.D."/>
            <person name="Munk C."/>
            <person name="Palacios G.F."/>
            <person name="Redden C.L."/>
            <person name="Rosenzweig C.N."/>
            <person name="Scholz M.B."/>
            <person name="Teshima H."/>
            <person name="Xu Y."/>
        </authorList>
    </citation>
    <scope>NUCLEOTIDE SEQUENCE [LARGE SCALE GENOMIC DNA]</scope>
    <source>
        <strain evidence="7 9">BHP</strain>
    </source>
</reference>
<dbReference type="GO" id="GO:0003677">
    <property type="term" value="F:DNA binding"/>
    <property type="evidence" value="ECO:0007669"/>
    <property type="project" value="UniProtKB-KW"/>
</dbReference>
<dbReference type="EMBL" id="JMQC01000008">
    <property type="protein sequence ID" value="KFN04002.1"/>
    <property type="molecule type" value="Genomic_DNA"/>
</dbReference>
<reference evidence="8 10" key="2">
    <citation type="submission" date="2018-08" db="EMBL/GenBank/DDBJ databases">
        <title>Bacillus clarus sp. nov. strain PS00077A.</title>
        <authorList>
            <person name="Mendez Acevedo M."/>
            <person name="Carroll L."/>
            <person name="Mukherjee M."/>
            <person name="Wiedmann M."/>
            <person name="Kovac J."/>
        </authorList>
    </citation>
    <scope>NUCLEOTIDE SEQUENCE [LARGE SCALE GENOMIC DNA]</scope>
    <source>
        <strain evidence="8 10">PS00077A</strain>
    </source>
</reference>
<evidence type="ECO:0000259" key="6">
    <source>
        <dbReference type="PROSITE" id="PS50931"/>
    </source>
</evidence>